<gene>
    <name evidence="2" type="ORF">IAA55_01005</name>
</gene>
<organism evidence="2 3">
    <name type="scientific">Candidatus Pullilachnospira gallistercoris</name>
    <dbReference type="NCBI Taxonomy" id="2840911"/>
    <lineage>
        <taxon>Bacteria</taxon>
        <taxon>Bacillati</taxon>
        <taxon>Bacillota</taxon>
        <taxon>Clostridia</taxon>
        <taxon>Lachnospirales</taxon>
        <taxon>Lachnospiraceae</taxon>
        <taxon>Lachnospiraceae incertae sedis</taxon>
        <taxon>Candidatus Pullilachnospira</taxon>
    </lineage>
</organism>
<dbReference type="Proteomes" id="UP000823912">
    <property type="component" value="Unassembled WGS sequence"/>
</dbReference>
<keyword evidence="2" id="KW-0255">Endonuclease</keyword>
<name>A0A9D1E7P7_9FIRM</name>
<sequence>MAETKRRRPVEVYEQYWKFTAAHLDITGTKFNNCLNVIVMFIDRHLPELQENARHRDDFANSDLYRNLQEQIVLISDFKGKDATLSARKVINQFVKIGFVYPFLIGYHPLVKEFLRAGKQKKTLLFSRIFYEASSLASDVTLDNRDLKHVNFLLKTLDHNGSLDKKDIMALMVTDITNYPRGYLTREELDQQYRYAMAIGFDDRKYNQIAHLKGYLKRFTDLRYDKNEERFWFADDPAIADRDFDETFKRDGVKHRIYKEELKEESTAVYGAPVCYLDKKPYRQLVASHIKPCVDCLRERREDQAYDVNNGLLLSPTADSYFDKKDITFADDGTILFGKNVAEEIREDFARYRLDEQILTPERKAYLEYHRQLFAAKNGGI</sequence>
<evidence type="ECO:0000313" key="2">
    <source>
        <dbReference type="EMBL" id="HIR69840.1"/>
    </source>
</evidence>
<dbReference type="AlphaFoldDB" id="A0A9D1E7P7"/>
<reference evidence="2" key="2">
    <citation type="journal article" date="2021" name="PeerJ">
        <title>Extensive microbial diversity within the chicken gut microbiome revealed by metagenomics and culture.</title>
        <authorList>
            <person name="Gilroy R."/>
            <person name="Ravi A."/>
            <person name="Getino M."/>
            <person name="Pursley I."/>
            <person name="Horton D.L."/>
            <person name="Alikhan N.F."/>
            <person name="Baker D."/>
            <person name="Gharbi K."/>
            <person name="Hall N."/>
            <person name="Watson M."/>
            <person name="Adriaenssens E.M."/>
            <person name="Foster-Nyarko E."/>
            <person name="Jarju S."/>
            <person name="Secka A."/>
            <person name="Antonio M."/>
            <person name="Oren A."/>
            <person name="Chaudhuri R.R."/>
            <person name="La Ragione R."/>
            <person name="Hildebrand F."/>
            <person name="Pallen M.J."/>
        </authorList>
    </citation>
    <scope>NUCLEOTIDE SEQUENCE</scope>
    <source>
        <strain evidence="2">ChiSjej5B23-6657</strain>
    </source>
</reference>
<evidence type="ECO:0000313" key="3">
    <source>
        <dbReference type="Proteomes" id="UP000823912"/>
    </source>
</evidence>
<keyword evidence="2" id="KW-0378">Hydrolase</keyword>
<evidence type="ECO:0000259" key="1">
    <source>
        <dbReference type="Pfam" id="PF13391"/>
    </source>
</evidence>
<reference evidence="2" key="1">
    <citation type="submission" date="2020-10" db="EMBL/GenBank/DDBJ databases">
        <authorList>
            <person name="Gilroy R."/>
        </authorList>
    </citation>
    <scope>NUCLEOTIDE SEQUENCE</scope>
    <source>
        <strain evidence="2">ChiSjej5B23-6657</strain>
    </source>
</reference>
<feature type="domain" description="HNH nuclease" evidence="1">
    <location>
        <begin position="284"/>
        <end position="329"/>
    </location>
</feature>
<protein>
    <submittedName>
        <fullName evidence="2">HNH endonuclease</fullName>
    </submittedName>
</protein>
<keyword evidence="2" id="KW-0540">Nuclease</keyword>
<dbReference type="Pfam" id="PF13391">
    <property type="entry name" value="HNH_2"/>
    <property type="match status" value="1"/>
</dbReference>
<dbReference type="EMBL" id="DVHM01000016">
    <property type="protein sequence ID" value="HIR69840.1"/>
    <property type="molecule type" value="Genomic_DNA"/>
</dbReference>
<dbReference type="GO" id="GO:0004519">
    <property type="term" value="F:endonuclease activity"/>
    <property type="evidence" value="ECO:0007669"/>
    <property type="project" value="UniProtKB-KW"/>
</dbReference>
<accession>A0A9D1E7P7</accession>
<comment type="caution">
    <text evidence="2">The sequence shown here is derived from an EMBL/GenBank/DDBJ whole genome shotgun (WGS) entry which is preliminary data.</text>
</comment>
<proteinExistence type="predicted"/>
<dbReference type="InterPro" id="IPR003615">
    <property type="entry name" value="HNH_nuc"/>
</dbReference>